<dbReference type="AlphaFoldDB" id="A0A4V3EAE6"/>
<keyword evidence="2" id="KW-1185">Reference proteome</keyword>
<dbReference type="EMBL" id="SOAM01000004">
    <property type="protein sequence ID" value="TDS74984.1"/>
    <property type="molecule type" value="Genomic_DNA"/>
</dbReference>
<dbReference type="InterPro" id="IPR013207">
    <property type="entry name" value="LGFP"/>
</dbReference>
<evidence type="ECO:0000313" key="2">
    <source>
        <dbReference type="Proteomes" id="UP000295344"/>
    </source>
</evidence>
<sequence length="686" mass="71063">MEGRRPLRVREVRRHVRRRHGAGRMSARSRSTRIRRIAAIAAGIGLVVAGVGITAVNEQSAKAAAAAAVLDGFDPANIIDDAVMFNGSTMTASEIQTFLNGKQPTCASGATCLRTVKVDMPAMTANPMCKAIAAKKSQTAAQVIAAVGRACNVNPQVILVMLQKEQTLVTGRTPYSGETVSLIYRKATGLGCPDTAACDPAKYGLFNQLYGVAYWLVRYTTPPGTTGSGWTNYNWFPVGRTNGVLYHPNAACGAKAITIKNKATASLYYYTPYQPNAASLAAGWGLGNGCSSYGNRNFFLYFTTWFGSTHTVVTGAINTYWTAHKSTYGNPTGNAVTITANGGGTSQTFQKGTIYTSPAGSVGVAGSVLTKYNALGGPGGNLGWPRRAAVNRTGTNGGTAQAFQKGTVYVSTAGTAAVLAPIYSTFGANGYELGSLGWPAGDAVTSSAHGGATWQAFQGGRVVVASGKATTVTGKVLAIWKARSYEAGSLGWPTGNATTLTVAGKKGVLQSFQTGVVTVTNTAYTVTGSVGKNYLSAGGPTGYLRWPISANAQQSAGGGGWIQQFSNGIVSSNAKAGVHGISNSPTLTRYLGLKGPAGVLGWLKSNTKVSGGKVAAFTGGNIYASSKGAFSMTGPILTKYLQKKGQAGVLGWPTSQPVVKNGTTTQTFQHGRITWTKSGGAKASRT</sequence>
<name>A0A4V3EAE6_9MICO</name>
<protein>
    <submittedName>
        <fullName evidence="1">LGFP repeat-containing protein</fullName>
    </submittedName>
</protein>
<gene>
    <name evidence="1" type="ORF">CLV52_3508</name>
</gene>
<comment type="caution">
    <text evidence="1">The sequence shown here is derived from an EMBL/GenBank/DDBJ whole genome shotgun (WGS) entry which is preliminary data.</text>
</comment>
<evidence type="ECO:0000313" key="1">
    <source>
        <dbReference type="EMBL" id="TDS74984.1"/>
    </source>
</evidence>
<dbReference type="Pfam" id="PF08310">
    <property type="entry name" value="LGFP"/>
    <property type="match status" value="5"/>
</dbReference>
<dbReference type="Proteomes" id="UP000295344">
    <property type="component" value="Unassembled WGS sequence"/>
</dbReference>
<accession>A0A4V3EAE6</accession>
<proteinExistence type="predicted"/>
<reference evidence="1 2" key="1">
    <citation type="submission" date="2019-03" db="EMBL/GenBank/DDBJ databases">
        <title>Genomic Encyclopedia of Archaeal and Bacterial Type Strains, Phase II (KMG-II): from individual species to whole genera.</title>
        <authorList>
            <person name="Goeker M."/>
        </authorList>
    </citation>
    <scope>NUCLEOTIDE SEQUENCE [LARGE SCALE GENOMIC DNA]</scope>
    <source>
        <strain evidence="1 2">DSM 24782</strain>
    </source>
</reference>
<organism evidence="1 2">
    <name type="scientific">Amnibacterium kyonggiense</name>
    <dbReference type="NCBI Taxonomy" id="595671"/>
    <lineage>
        <taxon>Bacteria</taxon>
        <taxon>Bacillati</taxon>
        <taxon>Actinomycetota</taxon>
        <taxon>Actinomycetes</taxon>
        <taxon>Micrococcales</taxon>
        <taxon>Microbacteriaceae</taxon>
        <taxon>Amnibacterium</taxon>
    </lineage>
</organism>